<evidence type="ECO:0000313" key="6">
    <source>
        <dbReference type="Proteomes" id="UP000824120"/>
    </source>
</evidence>
<dbReference type="GO" id="GO:0008234">
    <property type="term" value="F:cysteine-type peptidase activity"/>
    <property type="evidence" value="ECO:0007669"/>
    <property type="project" value="InterPro"/>
</dbReference>
<dbReference type="Proteomes" id="UP000824120">
    <property type="component" value="Chromosome 10"/>
</dbReference>
<dbReference type="PANTHER" id="PTHR33022">
    <property type="entry name" value="DUF1985 DOMAIN-CONTAINING PROTEIN"/>
    <property type="match status" value="1"/>
</dbReference>
<evidence type="ECO:0000256" key="1">
    <source>
        <dbReference type="ARBA" id="ARBA00005234"/>
    </source>
</evidence>
<dbReference type="GO" id="GO:0006508">
    <property type="term" value="P:proteolysis"/>
    <property type="evidence" value="ECO:0007669"/>
    <property type="project" value="UniProtKB-KW"/>
</dbReference>
<dbReference type="SUPFAM" id="SSF54001">
    <property type="entry name" value="Cysteine proteinases"/>
    <property type="match status" value="1"/>
</dbReference>
<name>A0A9J5X3D6_SOLCO</name>
<comment type="caution">
    <text evidence="5">The sequence shown here is derived from an EMBL/GenBank/DDBJ whole genome shotgun (WGS) entry which is preliminary data.</text>
</comment>
<sequence length="129" mass="15092">MSQPNKCWTDQHYQRVWYTWWIALTPYLGLRENCAPRFKSCLQCCQSTLNIFVYQKDQTNWSVLESYQQKDKSHPFEIRHVTGIAQQASNNLDCGLFVAAYTEFLSDGLQVPSYGISSETFRMRYASLL</sequence>
<feature type="domain" description="Ubiquitin-like protease family profile" evidence="4">
    <location>
        <begin position="67"/>
        <end position="123"/>
    </location>
</feature>
<organism evidence="5 6">
    <name type="scientific">Solanum commersonii</name>
    <name type="common">Commerson's wild potato</name>
    <name type="synonym">Commerson's nightshade</name>
    <dbReference type="NCBI Taxonomy" id="4109"/>
    <lineage>
        <taxon>Eukaryota</taxon>
        <taxon>Viridiplantae</taxon>
        <taxon>Streptophyta</taxon>
        <taxon>Embryophyta</taxon>
        <taxon>Tracheophyta</taxon>
        <taxon>Spermatophyta</taxon>
        <taxon>Magnoliopsida</taxon>
        <taxon>eudicotyledons</taxon>
        <taxon>Gunneridae</taxon>
        <taxon>Pentapetalae</taxon>
        <taxon>asterids</taxon>
        <taxon>lamiids</taxon>
        <taxon>Solanales</taxon>
        <taxon>Solanaceae</taxon>
        <taxon>Solanoideae</taxon>
        <taxon>Solaneae</taxon>
        <taxon>Solanum</taxon>
    </lineage>
</organism>
<keyword evidence="3" id="KW-0378">Hydrolase</keyword>
<dbReference type="Pfam" id="PF02902">
    <property type="entry name" value="Peptidase_C48"/>
    <property type="match status" value="1"/>
</dbReference>
<gene>
    <name evidence="5" type="ORF">H5410_052211</name>
</gene>
<accession>A0A9J5X3D6</accession>
<dbReference type="PANTHER" id="PTHR33022:SF13">
    <property type="entry name" value="UBIQUITIN-LIKE PROTEASE FAMILY PROFILE DOMAIN-CONTAINING PROTEIN"/>
    <property type="match status" value="1"/>
</dbReference>
<dbReference type="InterPro" id="IPR003653">
    <property type="entry name" value="Peptidase_C48_C"/>
</dbReference>
<keyword evidence="6" id="KW-1185">Reference proteome</keyword>
<dbReference type="OrthoDB" id="1323636at2759"/>
<reference evidence="5 6" key="1">
    <citation type="submission" date="2020-09" db="EMBL/GenBank/DDBJ databases">
        <title>De no assembly of potato wild relative species, Solanum commersonii.</title>
        <authorList>
            <person name="Cho K."/>
        </authorList>
    </citation>
    <scope>NUCLEOTIDE SEQUENCE [LARGE SCALE GENOMIC DNA]</scope>
    <source>
        <strain evidence="5">LZ3.2</strain>
        <tissue evidence="5">Leaf</tissue>
    </source>
</reference>
<comment type="similarity">
    <text evidence="1">Belongs to the peptidase C48 family.</text>
</comment>
<proteinExistence type="inferred from homology"/>
<evidence type="ECO:0000256" key="2">
    <source>
        <dbReference type="ARBA" id="ARBA00022670"/>
    </source>
</evidence>
<evidence type="ECO:0000256" key="3">
    <source>
        <dbReference type="ARBA" id="ARBA00022801"/>
    </source>
</evidence>
<dbReference type="AlphaFoldDB" id="A0A9J5X3D6"/>
<dbReference type="Gene3D" id="3.40.395.10">
    <property type="entry name" value="Adenoviral Proteinase, Chain A"/>
    <property type="match status" value="1"/>
</dbReference>
<dbReference type="EMBL" id="JACXVP010000010">
    <property type="protein sequence ID" value="KAG5581584.1"/>
    <property type="molecule type" value="Genomic_DNA"/>
</dbReference>
<keyword evidence="2" id="KW-0645">Protease</keyword>
<evidence type="ECO:0000313" key="5">
    <source>
        <dbReference type="EMBL" id="KAG5581584.1"/>
    </source>
</evidence>
<dbReference type="InterPro" id="IPR038765">
    <property type="entry name" value="Papain-like_cys_pep_sf"/>
</dbReference>
<protein>
    <recommendedName>
        <fullName evidence="4">Ubiquitin-like protease family profile domain-containing protein</fullName>
    </recommendedName>
</protein>
<evidence type="ECO:0000259" key="4">
    <source>
        <dbReference type="Pfam" id="PF02902"/>
    </source>
</evidence>